<evidence type="ECO:0000256" key="5">
    <source>
        <dbReference type="ARBA" id="ARBA00023136"/>
    </source>
</evidence>
<keyword evidence="5 6" id="KW-0472">Membrane</keyword>
<evidence type="ECO:0000313" key="9">
    <source>
        <dbReference type="Proteomes" id="UP000292085"/>
    </source>
</evidence>
<feature type="transmembrane region" description="Helical" evidence="6">
    <location>
        <begin position="174"/>
        <end position="193"/>
    </location>
</feature>
<protein>
    <submittedName>
        <fullName evidence="8">MFS transporter</fullName>
    </submittedName>
</protein>
<feature type="transmembrane region" description="Helical" evidence="6">
    <location>
        <begin position="252"/>
        <end position="271"/>
    </location>
</feature>
<organism evidence="8 9">
    <name type="scientific">Sphingomonas populi</name>
    <dbReference type="NCBI Taxonomy" id="2484750"/>
    <lineage>
        <taxon>Bacteria</taxon>
        <taxon>Pseudomonadati</taxon>
        <taxon>Pseudomonadota</taxon>
        <taxon>Alphaproteobacteria</taxon>
        <taxon>Sphingomonadales</taxon>
        <taxon>Sphingomonadaceae</taxon>
        <taxon>Sphingomonas</taxon>
    </lineage>
</organism>
<feature type="transmembrane region" description="Helical" evidence="6">
    <location>
        <begin position="21"/>
        <end position="41"/>
    </location>
</feature>
<dbReference type="RefSeq" id="WP_130159747.1">
    <property type="nucleotide sequence ID" value="NZ_SGIS01000037.1"/>
</dbReference>
<evidence type="ECO:0000256" key="2">
    <source>
        <dbReference type="ARBA" id="ARBA00022448"/>
    </source>
</evidence>
<dbReference type="PANTHER" id="PTHR42718">
    <property type="entry name" value="MAJOR FACILITATOR SUPERFAMILY MULTIDRUG TRANSPORTER MFSC"/>
    <property type="match status" value="1"/>
</dbReference>
<evidence type="ECO:0000256" key="4">
    <source>
        <dbReference type="ARBA" id="ARBA00022989"/>
    </source>
</evidence>
<feature type="transmembrane region" description="Helical" evidence="6">
    <location>
        <begin position="145"/>
        <end position="168"/>
    </location>
</feature>
<evidence type="ECO:0000259" key="7">
    <source>
        <dbReference type="PROSITE" id="PS50850"/>
    </source>
</evidence>
<dbReference type="EMBL" id="SGIS01000037">
    <property type="protein sequence ID" value="RZF61157.1"/>
    <property type="molecule type" value="Genomic_DNA"/>
</dbReference>
<feature type="transmembrane region" description="Helical" evidence="6">
    <location>
        <begin position="92"/>
        <end position="114"/>
    </location>
</feature>
<keyword evidence="4 6" id="KW-1133">Transmembrane helix</keyword>
<dbReference type="GO" id="GO:0016020">
    <property type="term" value="C:membrane"/>
    <property type="evidence" value="ECO:0007669"/>
    <property type="project" value="UniProtKB-SubCell"/>
</dbReference>
<dbReference type="InterPro" id="IPR036259">
    <property type="entry name" value="MFS_trans_sf"/>
</dbReference>
<dbReference type="Proteomes" id="UP000292085">
    <property type="component" value="Unassembled WGS sequence"/>
</dbReference>
<feature type="transmembrane region" description="Helical" evidence="6">
    <location>
        <begin position="120"/>
        <end position="138"/>
    </location>
</feature>
<evidence type="ECO:0000313" key="8">
    <source>
        <dbReference type="EMBL" id="RZF61157.1"/>
    </source>
</evidence>
<evidence type="ECO:0000256" key="3">
    <source>
        <dbReference type="ARBA" id="ARBA00022692"/>
    </source>
</evidence>
<dbReference type="PANTHER" id="PTHR42718:SF9">
    <property type="entry name" value="MAJOR FACILITATOR SUPERFAMILY MULTIDRUG TRANSPORTER MFSC"/>
    <property type="match status" value="1"/>
</dbReference>
<keyword evidence="3 6" id="KW-0812">Transmembrane</keyword>
<dbReference type="InterPro" id="IPR020846">
    <property type="entry name" value="MFS_dom"/>
</dbReference>
<feature type="transmembrane region" description="Helical" evidence="6">
    <location>
        <begin position="214"/>
        <end position="232"/>
    </location>
</feature>
<comment type="subcellular location">
    <subcellularLocation>
        <location evidence="1">Membrane</location>
        <topology evidence="1">Multi-pass membrane protein</topology>
    </subcellularLocation>
</comment>
<keyword evidence="9" id="KW-1185">Reference proteome</keyword>
<dbReference type="PROSITE" id="PS00216">
    <property type="entry name" value="SUGAR_TRANSPORT_1"/>
    <property type="match status" value="1"/>
</dbReference>
<proteinExistence type="predicted"/>
<sequence>MTDISQSMSRPAVKNENGKGIALLSAQILPVMAIVSLFPAIPKLFQQFGGIPHAALLVPMILTIPALMVAIFAPVAGALADRFGRRASFLSGMFLYVAAGLVPIFTADIFVIVISRAVLGLAEAMAVTVSSALIGDYFGENRQKWTSWVGIVISPSGTLLLIAGGFLADWNWRGPFFIYLLAIPALILALIYIDEPEQTARARERDIAKLPFPWREALVIGALTLVASLIYYVEPLHIAQVFSLLGVTSPAVAGVVQALTAVGYVIGALIYRQTARRATPMAPP</sequence>
<feature type="transmembrane region" description="Helical" evidence="6">
    <location>
        <begin position="53"/>
        <end position="80"/>
    </location>
</feature>
<evidence type="ECO:0000256" key="6">
    <source>
        <dbReference type="SAM" id="Phobius"/>
    </source>
</evidence>
<dbReference type="GO" id="GO:0022857">
    <property type="term" value="F:transmembrane transporter activity"/>
    <property type="evidence" value="ECO:0007669"/>
    <property type="project" value="InterPro"/>
</dbReference>
<dbReference type="PROSITE" id="PS50850">
    <property type="entry name" value="MFS"/>
    <property type="match status" value="1"/>
</dbReference>
<evidence type="ECO:0000256" key="1">
    <source>
        <dbReference type="ARBA" id="ARBA00004141"/>
    </source>
</evidence>
<dbReference type="Gene3D" id="1.20.1250.20">
    <property type="entry name" value="MFS general substrate transporter like domains"/>
    <property type="match status" value="1"/>
</dbReference>
<accession>A0A4Q6XWL8</accession>
<dbReference type="OrthoDB" id="9812221at2"/>
<dbReference type="SUPFAM" id="SSF103473">
    <property type="entry name" value="MFS general substrate transporter"/>
    <property type="match status" value="1"/>
</dbReference>
<dbReference type="InterPro" id="IPR011701">
    <property type="entry name" value="MFS"/>
</dbReference>
<feature type="domain" description="Major facilitator superfamily (MFS) profile" evidence="7">
    <location>
        <begin position="19"/>
        <end position="284"/>
    </location>
</feature>
<dbReference type="InterPro" id="IPR005829">
    <property type="entry name" value="Sugar_transporter_CS"/>
</dbReference>
<name>A0A4Q6XWL8_9SPHN</name>
<dbReference type="Pfam" id="PF07690">
    <property type="entry name" value="MFS_1"/>
    <property type="match status" value="1"/>
</dbReference>
<dbReference type="AlphaFoldDB" id="A0A4Q6XWL8"/>
<gene>
    <name evidence="8" type="ORF">EWE75_19335</name>
</gene>
<reference evidence="8 9" key="1">
    <citation type="submission" date="2019-02" db="EMBL/GenBank/DDBJ databases">
        <authorList>
            <person name="Li Y."/>
        </authorList>
    </citation>
    <scope>NUCLEOTIDE SEQUENCE [LARGE SCALE GENOMIC DNA]</scope>
    <source>
        <strain evidence="8 9">3-7</strain>
    </source>
</reference>
<comment type="caution">
    <text evidence="8">The sequence shown here is derived from an EMBL/GenBank/DDBJ whole genome shotgun (WGS) entry which is preliminary data.</text>
</comment>
<keyword evidence="2" id="KW-0813">Transport</keyword>